<evidence type="ECO:0000256" key="7">
    <source>
        <dbReference type="PIRSR" id="PIRSR005096-2"/>
    </source>
</evidence>
<dbReference type="InterPro" id="IPR015443">
    <property type="entry name" value="Aldose_1-epimerase"/>
</dbReference>
<feature type="chain" id="PRO_5012030374" description="Aldose 1-epimerase" evidence="9">
    <location>
        <begin position="23"/>
        <end position="364"/>
    </location>
</feature>
<evidence type="ECO:0000256" key="4">
    <source>
        <dbReference type="ARBA" id="ARBA00023277"/>
    </source>
</evidence>
<evidence type="ECO:0000256" key="9">
    <source>
        <dbReference type="SAM" id="SignalP"/>
    </source>
</evidence>
<dbReference type="SUPFAM" id="SSF74650">
    <property type="entry name" value="Galactose mutarotase-like"/>
    <property type="match status" value="1"/>
</dbReference>
<dbReference type="InterPro" id="IPR008183">
    <property type="entry name" value="Aldose_1/G6P_1-epimerase"/>
</dbReference>
<dbReference type="AlphaFoldDB" id="A0A1V1G390"/>
<dbReference type="PANTHER" id="PTHR10091">
    <property type="entry name" value="ALDOSE-1-EPIMERASE"/>
    <property type="match status" value="1"/>
</dbReference>
<dbReference type="CDD" id="cd09019">
    <property type="entry name" value="galactose_mutarotase_like"/>
    <property type="match status" value="1"/>
</dbReference>
<keyword evidence="3 5" id="KW-0413">Isomerase</keyword>
<evidence type="ECO:0000256" key="5">
    <source>
        <dbReference type="PIRNR" id="PIRNR005096"/>
    </source>
</evidence>
<dbReference type="InterPro" id="IPR047215">
    <property type="entry name" value="Galactose_mutarotase-like"/>
</dbReference>
<feature type="binding site" evidence="7">
    <location>
        <position position="262"/>
    </location>
    <ligand>
        <name>beta-D-galactose</name>
        <dbReference type="ChEBI" id="CHEBI:27667"/>
    </ligand>
</feature>
<feature type="active site" description="Proton acceptor" evidence="6">
    <location>
        <position position="328"/>
    </location>
</feature>
<evidence type="ECO:0000256" key="2">
    <source>
        <dbReference type="ARBA" id="ARBA00006206"/>
    </source>
</evidence>
<evidence type="ECO:0000256" key="8">
    <source>
        <dbReference type="PIRSR" id="PIRSR005096-3"/>
    </source>
</evidence>
<dbReference type="GO" id="GO:0030246">
    <property type="term" value="F:carbohydrate binding"/>
    <property type="evidence" value="ECO:0007669"/>
    <property type="project" value="InterPro"/>
</dbReference>
<dbReference type="Pfam" id="PF01263">
    <property type="entry name" value="Aldose_epim"/>
    <property type="match status" value="1"/>
</dbReference>
<keyword evidence="9" id="KW-0732">Signal</keyword>
<comment type="pathway">
    <text evidence="1 5">Carbohydrate metabolism; hexose metabolism.</text>
</comment>
<dbReference type="Gene3D" id="2.70.98.10">
    <property type="match status" value="1"/>
</dbReference>
<dbReference type="GO" id="GO:0004034">
    <property type="term" value="F:aldose 1-epimerase activity"/>
    <property type="evidence" value="ECO:0007669"/>
    <property type="project" value="UniProtKB-EC"/>
</dbReference>
<reference evidence="10" key="2">
    <citation type="submission" date="2012-06" db="EMBL/GenBank/DDBJ databases">
        <title>Comparison of fertile and sterile male gametogenesis in Cryptomeria japonica by histological analysis and microarray analysis.</title>
        <authorList>
            <person name="Futamura N."/>
            <person name="Saito M."/>
            <person name="Taira H."/>
            <person name="Shinohara K."/>
        </authorList>
    </citation>
    <scope>NUCLEOTIDE SEQUENCE</scope>
    <source>
        <tissue evidence="10">Male strobilus</tissue>
    </source>
</reference>
<dbReference type="EMBL" id="AB728814">
    <property type="protein sequence ID" value="BAX09098.1"/>
    <property type="molecule type" value="mRNA"/>
</dbReference>
<keyword evidence="4 5" id="KW-0119">Carbohydrate metabolism</keyword>
<protein>
    <recommendedName>
        <fullName evidence="5">Aldose 1-epimerase</fullName>
        <ecNumber evidence="5">5.1.3.3</ecNumber>
    </recommendedName>
</protein>
<dbReference type="GO" id="GO:0033499">
    <property type="term" value="P:galactose catabolic process via UDP-galactose, Leloir pathway"/>
    <property type="evidence" value="ECO:0007669"/>
    <property type="project" value="TreeGrafter"/>
</dbReference>
<evidence type="ECO:0000313" key="10">
    <source>
        <dbReference type="EMBL" id="BAX09098.1"/>
    </source>
</evidence>
<comment type="catalytic activity">
    <reaction evidence="5">
        <text>alpha-D-glucose = beta-D-glucose</text>
        <dbReference type="Rhea" id="RHEA:10264"/>
        <dbReference type="ChEBI" id="CHEBI:15903"/>
        <dbReference type="ChEBI" id="CHEBI:17925"/>
        <dbReference type="EC" id="5.1.3.3"/>
    </reaction>
</comment>
<evidence type="ECO:0000256" key="1">
    <source>
        <dbReference type="ARBA" id="ARBA00005028"/>
    </source>
</evidence>
<dbReference type="NCBIfam" id="NF008277">
    <property type="entry name" value="PRK11055.1"/>
    <property type="match status" value="1"/>
</dbReference>
<dbReference type="EC" id="5.1.3.3" evidence="5"/>
<evidence type="ECO:0000256" key="3">
    <source>
        <dbReference type="ARBA" id="ARBA00023235"/>
    </source>
</evidence>
<accession>A0A1V1G390</accession>
<organism evidence="10">
    <name type="scientific">Cryptomeria japonica</name>
    <name type="common">Japanese cedar</name>
    <name type="synonym">Cupressus japonica</name>
    <dbReference type="NCBI Taxonomy" id="3369"/>
    <lineage>
        <taxon>Eukaryota</taxon>
        <taxon>Viridiplantae</taxon>
        <taxon>Streptophyta</taxon>
        <taxon>Embryophyta</taxon>
        <taxon>Tracheophyta</taxon>
        <taxon>Spermatophyta</taxon>
        <taxon>Pinopsida</taxon>
        <taxon>Pinidae</taxon>
        <taxon>Conifers II</taxon>
        <taxon>Cupressales</taxon>
        <taxon>Cupressaceae</taxon>
        <taxon>Cryptomeria</taxon>
    </lineage>
</organism>
<feature type="active site" description="Proton donor" evidence="6">
    <location>
        <position position="195"/>
    </location>
</feature>
<dbReference type="PANTHER" id="PTHR10091:SF0">
    <property type="entry name" value="GALACTOSE MUTAROTASE"/>
    <property type="match status" value="1"/>
</dbReference>
<proteinExistence type="evidence at transcript level"/>
<dbReference type="InterPro" id="IPR011013">
    <property type="entry name" value="Gal_mutarotase_sf_dom"/>
</dbReference>
<dbReference type="PIRSF" id="PIRSF005096">
    <property type="entry name" value="GALM"/>
    <property type="match status" value="1"/>
</dbReference>
<reference evidence="10" key="1">
    <citation type="journal article" date="2008" name="BMC Genomics">
        <title>Characterization of expressed sequence tags from a full-length enriched cDNA library of Cryptomeria japonica male strobili.</title>
        <authorList>
            <person name="Futamura N."/>
            <person name="Totoki Y."/>
            <person name="Toyoda A."/>
            <person name="Igasaki T."/>
            <person name="Nanjo T."/>
            <person name="Seki M."/>
            <person name="Sakaki Y."/>
            <person name="Mari A."/>
            <person name="Shinozaki K."/>
            <person name="Shinohara K."/>
        </authorList>
    </citation>
    <scope>NUCLEOTIDE SEQUENCE</scope>
    <source>
        <tissue evidence="10">Male strobilus</tissue>
    </source>
</reference>
<dbReference type="InterPro" id="IPR014718">
    <property type="entry name" value="GH-type_carb-bd"/>
</dbReference>
<dbReference type="GO" id="GO:0006006">
    <property type="term" value="P:glucose metabolic process"/>
    <property type="evidence" value="ECO:0007669"/>
    <property type="project" value="TreeGrafter"/>
</dbReference>
<evidence type="ECO:0000256" key="6">
    <source>
        <dbReference type="PIRSR" id="PIRSR005096-1"/>
    </source>
</evidence>
<feature type="binding site" evidence="8">
    <location>
        <begin position="195"/>
        <end position="197"/>
    </location>
    <ligand>
        <name>beta-D-galactose</name>
        <dbReference type="ChEBI" id="CHEBI:27667"/>
    </ligand>
</feature>
<name>A0A1V1G390_CRYJA</name>
<sequence length="364" mass="39972">MGKLYQNIWIVGCIALLASLNAVQVCSESPKVFTLEKGDLRLKLTNLGATVLSVVVPDAKGNLGDIVLGFDSLDSYKNGTLDPYFGALVGRVANRIKDAQFTLNGTVYHLPANDGNNTLHGGKIGFDKVLWKVAKIRGGAQPSIQFTYHSYDGEQGFPGDLDVSVTYTITGNKELAVVMNAKPLNKATPVCLAQHTYWNLAGHNSGRTILDNKVKIWAHSYTPVDEHLLPTGAIVPVQGTPYDFNRETTVGSRIKNVPGGYDINMVLDPPKKKNHLRHAVRVNDNFSGRILNIWTDAPGLQFYSSNMLKKTVGKGGAIYGQYSALALETQTFPDGVHHSNFPNTVYYPGQTYRHTMVYRFSVQK</sequence>
<feature type="signal peptide" evidence="9">
    <location>
        <begin position="1"/>
        <end position="22"/>
    </location>
</feature>
<dbReference type="UniPathway" id="UPA00242"/>
<feature type="binding site" evidence="8">
    <location>
        <begin position="94"/>
        <end position="95"/>
    </location>
    <ligand>
        <name>beta-D-galactose</name>
        <dbReference type="ChEBI" id="CHEBI:27667"/>
    </ligand>
</feature>
<comment type="similarity">
    <text evidence="2 5">Belongs to the aldose epimerase family.</text>
</comment>